<sequence>MPGRIGSSEIEPHTPVTHASGSTSTPQSEITGCNETLHNTAPRPTSSVYSQNSEIHPTSVASEHAPAAHTPHTEADTVTAEPKAKPAKSKSDTAKDFGDKFDKILKPLTVTLGSTAQIASLISFGQAQEARNKDSSSSSSATSAKDTGTSGDASGTDASGTTGQLPDLAPIPSQQTS</sequence>
<comment type="caution">
    <text evidence="2">The sequence shown here is derived from an EMBL/GenBank/DDBJ whole genome shotgun (WGS) entry which is preliminary data.</text>
</comment>
<reference evidence="2 3" key="1">
    <citation type="submission" date="2015-06" db="EMBL/GenBank/DDBJ databases">
        <title>Improved classification and identification of acetic acid bacteria using matrix-assisted laser desorption/ionization time-of-flight mass spectrometry; Gluconobacter nephelii and Gluconobacter uchimurae are later heterotypic synonyms of Gluconobacter japonicus and Gluconobacter oxydans, respectively.</title>
        <authorList>
            <person name="Li L."/>
            <person name="Cleenwerck I."/>
            <person name="De Vuyst L."/>
            <person name="Vandamme P."/>
        </authorList>
    </citation>
    <scope>NUCLEOTIDE SEQUENCE [LARGE SCALE GENOMIC DNA]</scope>
    <source>
        <strain evidence="2 3">LMG 1768</strain>
    </source>
</reference>
<feature type="compositionally biased region" description="Basic and acidic residues" evidence="1">
    <location>
        <begin position="89"/>
        <end position="100"/>
    </location>
</feature>
<organism evidence="2 3">
    <name type="scientific">Gluconobacter albidus</name>
    <dbReference type="NCBI Taxonomy" id="318683"/>
    <lineage>
        <taxon>Bacteria</taxon>
        <taxon>Pseudomonadati</taxon>
        <taxon>Pseudomonadota</taxon>
        <taxon>Alphaproteobacteria</taxon>
        <taxon>Acetobacterales</taxon>
        <taxon>Acetobacteraceae</taxon>
        <taxon>Gluconobacter</taxon>
    </lineage>
</organism>
<evidence type="ECO:0000313" key="3">
    <source>
        <dbReference type="Proteomes" id="UP000075636"/>
    </source>
</evidence>
<feature type="region of interest" description="Disordered" evidence="1">
    <location>
        <begin position="126"/>
        <end position="177"/>
    </location>
</feature>
<accession>A0A149TI77</accession>
<dbReference type="AlphaFoldDB" id="A0A149TI77"/>
<gene>
    <name evidence="2" type="ORF">AD945_10715</name>
</gene>
<evidence type="ECO:0000313" key="2">
    <source>
        <dbReference type="EMBL" id="KXV47488.1"/>
    </source>
</evidence>
<proteinExistence type="predicted"/>
<protein>
    <submittedName>
        <fullName evidence="2">Uncharacterized protein</fullName>
    </submittedName>
</protein>
<feature type="region of interest" description="Disordered" evidence="1">
    <location>
        <begin position="1"/>
        <end position="100"/>
    </location>
</feature>
<evidence type="ECO:0000256" key="1">
    <source>
        <dbReference type="SAM" id="MobiDB-lite"/>
    </source>
</evidence>
<feature type="compositionally biased region" description="Polar residues" evidence="1">
    <location>
        <begin position="152"/>
        <end position="164"/>
    </location>
</feature>
<dbReference type="RefSeq" id="WP_062108706.1">
    <property type="nucleotide sequence ID" value="NZ_LHZR01000109.1"/>
</dbReference>
<dbReference type="OrthoDB" id="7284499at2"/>
<name>A0A149TI77_9PROT</name>
<feature type="compositionally biased region" description="Low complexity" evidence="1">
    <location>
        <begin position="135"/>
        <end position="151"/>
    </location>
</feature>
<feature type="compositionally biased region" description="Polar residues" evidence="1">
    <location>
        <begin position="17"/>
        <end position="61"/>
    </location>
</feature>
<dbReference type="Proteomes" id="UP000075636">
    <property type="component" value="Unassembled WGS sequence"/>
</dbReference>
<dbReference type="EMBL" id="LHZR01000109">
    <property type="protein sequence ID" value="KXV47488.1"/>
    <property type="molecule type" value="Genomic_DNA"/>
</dbReference>
<dbReference type="PATRIC" id="fig|318683.6.peg.1444"/>